<evidence type="ECO:0000313" key="1">
    <source>
        <dbReference type="EMBL" id="TKT08218.1"/>
    </source>
</evidence>
<dbReference type="RefSeq" id="WP_137301326.1">
    <property type="nucleotide sequence ID" value="NZ_BMVD01000011.1"/>
</dbReference>
<reference evidence="1 2" key="1">
    <citation type="submission" date="2019-04" db="EMBL/GenBank/DDBJ databases">
        <title>Streptomyces lasaliensis sp.nov., an Actinomycete isolated from soil which produces the polyether antibiotic lasalocid.</title>
        <authorList>
            <person name="Erwin G."/>
            <person name="Haber C."/>
        </authorList>
    </citation>
    <scope>NUCLEOTIDE SEQUENCE [LARGE SCALE GENOMIC DNA]</scope>
    <source>
        <strain evidence="1 2">DSM 40089</strain>
    </source>
</reference>
<proteinExistence type="predicted"/>
<comment type="caution">
    <text evidence="1">The sequence shown here is derived from an EMBL/GenBank/DDBJ whole genome shotgun (WGS) entry which is preliminary data.</text>
</comment>
<dbReference type="AlphaFoldDB" id="A0A4U5WZY4"/>
<evidence type="ECO:0000313" key="2">
    <source>
        <dbReference type="Proteomes" id="UP000308632"/>
    </source>
</evidence>
<dbReference type="EMBL" id="SZPR01000014">
    <property type="protein sequence ID" value="TKT08218.1"/>
    <property type="molecule type" value="Genomic_DNA"/>
</dbReference>
<organism evidence="1 2">
    <name type="scientific">Streptomyces galbus</name>
    <dbReference type="NCBI Taxonomy" id="33898"/>
    <lineage>
        <taxon>Bacteria</taxon>
        <taxon>Bacillati</taxon>
        <taxon>Actinomycetota</taxon>
        <taxon>Actinomycetes</taxon>
        <taxon>Kitasatosporales</taxon>
        <taxon>Streptomycetaceae</taxon>
        <taxon>Streptomyces</taxon>
    </lineage>
</organism>
<dbReference type="Proteomes" id="UP000308632">
    <property type="component" value="Unassembled WGS sequence"/>
</dbReference>
<protein>
    <submittedName>
        <fullName evidence="1">Uncharacterized protein</fullName>
    </submittedName>
</protein>
<name>A0A4U5WZY4_STRGB</name>
<gene>
    <name evidence="1" type="ORF">E4U92_17260</name>
</gene>
<accession>A0A4U5WZY4</accession>
<sequence>MGTDAAATSKGRRVLRGLAALAVTAALTAAAGGDRARDHPQGDAIALPAQASFLSGYEHAQVGAEYWVSGPLPDNGTARPLTVLRMRVLRVPEGLEVVRYGTATLRQTGGYLIGVTQDFAVGPARPFVVAPHGRAGAYVWMRVRVTGPVRGTLSGCRFWYRQGVVEYRQDVGCETVVRLGPPLRRA</sequence>